<dbReference type="Proteomes" id="UP000694727">
    <property type="component" value="Unplaced"/>
</dbReference>
<feature type="region of interest" description="Disordered" evidence="1">
    <location>
        <begin position="141"/>
        <end position="178"/>
    </location>
</feature>
<proteinExistence type="predicted"/>
<feature type="compositionally biased region" description="Basic and acidic residues" evidence="1">
    <location>
        <begin position="159"/>
        <end position="178"/>
    </location>
</feature>
<sequence>MTRHLWGRQAMLPTAAGSFIVAVNAQFLSFSPLKIREHAGLGCVWQSLPRTVGEEGCGPDGSTRWGCFPGQPSHHVQGRESGFHQRLFLGPSIALKDTQIHGPRASCMRLRLHLGRLKVYSLKTMHVLLSNPEGTRETWRCSSDCERRKETQEAEGQGEETRRRGTSAEKETLLSKPF</sequence>
<protein>
    <submittedName>
        <fullName evidence="2">Uncharacterized protein</fullName>
    </submittedName>
</protein>
<organism evidence="2 3">
    <name type="scientific">Sus scrofa</name>
    <name type="common">Pig</name>
    <dbReference type="NCBI Taxonomy" id="9823"/>
    <lineage>
        <taxon>Eukaryota</taxon>
        <taxon>Metazoa</taxon>
        <taxon>Chordata</taxon>
        <taxon>Craniata</taxon>
        <taxon>Vertebrata</taxon>
        <taxon>Euteleostomi</taxon>
        <taxon>Mammalia</taxon>
        <taxon>Eutheria</taxon>
        <taxon>Laurasiatheria</taxon>
        <taxon>Artiodactyla</taxon>
        <taxon>Suina</taxon>
        <taxon>Suidae</taxon>
        <taxon>Sus</taxon>
    </lineage>
</organism>
<evidence type="ECO:0000313" key="2">
    <source>
        <dbReference type="Ensembl" id="ENSSSCP00025022921.1"/>
    </source>
</evidence>
<feature type="compositionally biased region" description="Basic and acidic residues" evidence="1">
    <location>
        <begin position="141"/>
        <end position="152"/>
    </location>
</feature>
<accession>A0A8D0RW88</accession>
<dbReference type="AlphaFoldDB" id="A0A8D0RW88"/>
<name>A0A8D0RW88_PIG</name>
<evidence type="ECO:0000256" key="1">
    <source>
        <dbReference type="SAM" id="MobiDB-lite"/>
    </source>
</evidence>
<reference evidence="2" key="1">
    <citation type="submission" date="2025-08" db="UniProtKB">
        <authorList>
            <consortium name="Ensembl"/>
        </authorList>
    </citation>
    <scope>IDENTIFICATION</scope>
</reference>
<evidence type="ECO:0000313" key="3">
    <source>
        <dbReference type="Proteomes" id="UP000694727"/>
    </source>
</evidence>
<dbReference type="Ensembl" id="ENSSSCT00025053799.1">
    <property type="protein sequence ID" value="ENSSSCP00025022921.1"/>
    <property type="gene ID" value="ENSSSCG00025039621.1"/>
</dbReference>